<name>A0AAW8Q054_VIBPH</name>
<evidence type="ECO:0000313" key="2">
    <source>
        <dbReference type="EMBL" id="MDS1821679.1"/>
    </source>
</evidence>
<protein>
    <recommendedName>
        <fullName evidence="1">DUF7448 domain-containing protein</fullName>
    </recommendedName>
</protein>
<evidence type="ECO:0000259" key="1">
    <source>
        <dbReference type="Pfam" id="PF24240"/>
    </source>
</evidence>
<dbReference type="EMBL" id="JAUHGG010000003">
    <property type="protein sequence ID" value="MDS1821679.1"/>
    <property type="molecule type" value="Genomic_DNA"/>
</dbReference>
<comment type="caution">
    <text evidence="2">The sequence shown here is derived from an EMBL/GenBank/DDBJ whole genome shotgun (WGS) entry which is preliminary data.</text>
</comment>
<dbReference type="Pfam" id="PF24240">
    <property type="entry name" value="DUF7448"/>
    <property type="match status" value="1"/>
</dbReference>
<reference evidence="2" key="1">
    <citation type="submission" date="2023-06" db="EMBL/GenBank/DDBJ databases">
        <title>Genomic Diversity of Vibrio spp. and Metagenomic Analysis of Pathogens in Florida Gulf Coastal Waters Following Hurricane Ian.</title>
        <authorList>
            <person name="Brumfield K.D."/>
        </authorList>
    </citation>
    <scope>NUCLEOTIDE SEQUENCE</scope>
    <source>
        <strain evidence="2">WBS2B-138</strain>
    </source>
</reference>
<dbReference type="Proteomes" id="UP001253193">
    <property type="component" value="Unassembled WGS sequence"/>
</dbReference>
<accession>A0AAW8Q054</accession>
<dbReference type="AlphaFoldDB" id="A0AAW8Q054"/>
<dbReference type="RefSeq" id="WP_311020594.1">
    <property type="nucleotide sequence ID" value="NZ_JAUHGG010000003.1"/>
</dbReference>
<feature type="domain" description="DUF7448" evidence="1">
    <location>
        <begin position="21"/>
        <end position="127"/>
    </location>
</feature>
<evidence type="ECO:0000313" key="3">
    <source>
        <dbReference type="Proteomes" id="UP001253193"/>
    </source>
</evidence>
<dbReference type="InterPro" id="IPR055871">
    <property type="entry name" value="DUF7448"/>
</dbReference>
<sequence length="134" mass="15094">MKIKPMTNYKKIEASFSHLNNKTIKSITGLEIDSEKVRIETECGFVVVLQHVQDCCEDVLLNDFDGDASDVLGGYVIQAEEVSNAQGSAVNAESYTWTFYKIETNKGGLWMRWLGESNGCYSEEVCVTFYQLEV</sequence>
<organism evidence="2 3">
    <name type="scientific">Vibrio parahaemolyticus</name>
    <dbReference type="NCBI Taxonomy" id="670"/>
    <lineage>
        <taxon>Bacteria</taxon>
        <taxon>Pseudomonadati</taxon>
        <taxon>Pseudomonadota</taxon>
        <taxon>Gammaproteobacteria</taxon>
        <taxon>Vibrionales</taxon>
        <taxon>Vibrionaceae</taxon>
        <taxon>Vibrio</taxon>
    </lineage>
</organism>
<gene>
    <name evidence="2" type="ORF">QX249_13555</name>
</gene>
<proteinExistence type="predicted"/>